<dbReference type="GO" id="GO:0008623">
    <property type="term" value="C:CHRAC"/>
    <property type="evidence" value="ECO:0007669"/>
    <property type="project" value="TreeGrafter"/>
</dbReference>
<comment type="subcellular location">
    <subcellularLocation>
        <location evidence="1">Nucleus</location>
    </subcellularLocation>
</comment>
<evidence type="ECO:0000256" key="3">
    <source>
        <dbReference type="SAM" id="MobiDB-lite"/>
    </source>
</evidence>
<keyword evidence="6" id="KW-1185">Reference proteome</keyword>
<keyword evidence="2" id="KW-0539">Nucleus</keyword>
<evidence type="ECO:0000256" key="1">
    <source>
        <dbReference type="ARBA" id="ARBA00004123"/>
    </source>
</evidence>
<dbReference type="Proteomes" id="UP000256964">
    <property type="component" value="Unassembled WGS sequence"/>
</dbReference>
<proteinExistence type="predicted"/>
<feature type="compositionally biased region" description="Polar residues" evidence="3">
    <location>
        <begin position="1"/>
        <end position="11"/>
    </location>
</feature>
<feature type="compositionally biased region" description="Acidic residues" evidence="3">
    <location>
        <begin position="28"/>
        <end position="57"/>
    </location>
</feature>
<evidence type="ECO:0000313" key="6">
    <source>
        <dbReference type="Proteomes" id="UP000256964"/>
    </source>
</evidence>
<feature type="compositionally biased region" description="Low complexity" evidence="3">
    <location>
        <begin position="328"/>
        <end position="341"/>
    </location>
</feature>
<feature type="compositionally biased region" description="Polar residues" evidence="3">
    <location>
        <begin position="267"/>
        <end position="283"/>
    </location>
</feature>
<accession>A0A371DL85</accession>
<dbReference type="EMBL" id="KZ857387">
    <property type="protein sequence ID" value="RDX53299.1"/>
    <property type="molecule type" value="Genomic_DNA"/>
</dbReference>
<feature type="region of interest" description="Disordered" evidence="3">
    <location>
        <begin position="229"/>
        <end position="370"/>
    </location>
</feature>
<dbReference type="SUPFAM" id="SSF47113">
    <property type="entry name" value="Histone-fold"/>
    <property type="match status" value="1"/>
</dbReference>
<feature type="compositionally biased region" description="Polar residues" evidence="3">
    <location>
        <begin position="306"/>
        <end position="317"/>
    </location>
</feature>
<dbReference type="PANTHER" id="PTHR10252">
    <property type="entry name" value="HISTONE-LIKE TRANSCRIPTION FACTOR CCAAT-RELATED"/>
    <property type="match status" value="1"/>
</dbReference>
<dbReference type="Pfam" id="PF00808">
    <property type="entry name" value="CBFD_NFYB_HMF"/>
    <property type="match status" value="1"/>
</dbReference>
<feature type="compositionally biased region" description="Polar residues" evidence="3">
    <location>
        <begin position="354"/>
        <end position="370"/>
    </location>
</feature>
<dbReference type="InterPro" id="IPR003958">
    <property type="entry name" value="CBFA_NFYB_domain"/>
</dbReference>
<evidence type="ECO:0000259" key="4">
    <source>
        <dbReference type="Pfam" id="PF00808"/>
    </source>
</evidence>
<dbReference type="GO" id="GO:0006261">
    <property type="term" value="P:DNA-templated DNA replication"/>
    <property type="evidence" value="ECO:0007669"/>
    <property type="project" value="TreeGrafter"/>
</dbReference>
<dbReference type="AlphaFoldDB" id="A0A371DL85"/>
<dbReference type="InterPro" id="IPR050568">
    <property type="entry name" value="Transcr_DNA_Rep_Reg"/>
</dbReference>
<dbReference type="Gene3D" id="1.10.20.10">
    <property type="entry name" value="Histone, subunit A"/>
    <property type="match status" value="1"/>
</dbReference>
<dbReference type="PANTHER" id="PTHR10252:SF54">
    <property type="entry name" value="CHROMATIN ACCESSIBILITY COMPLEX PROTEIN 1"/>
    <property type="match status" value="1"/>
</dbReference>
<organism evidence="5 6">
    <name type="scientific">Lentinus brumalis</name>
    <dbReference type="NCBI Taxonomy" id="2498619"/>
    <lineage>
        <taxon>Eukaryota</taxon>
        <taxon>Fungi</taxon>
        <taxon>Dikarya</taxon>
        <taxon>Basidiomycota</taxon>
        <taxon>Agaricomycotina</taxon>
        <taxon>Agaricomycetes</taxon>
        <taxon>Polyporales</taxon>
        <taxon>Polyporaceae</taxon>
        <taxon>Lentinus</taxon>
    </lineage>
</organism>
<dbReference type="InterPro" id="IPR009072">
    <property type="entry name" value="Histone-fold"/>
</dbReference>
<evidence type="ECO:0000313" key="5">
    <source>
        <dbReference type="EMBL" id="RDX53299.1"/>
    </source>
</evidence>
<feature type="compositionally biased region" description="Low complexity" evidence="3">
    <location>
        <begin position="231"/>
        <end position="253"/>
    </location>
</feature>
<dbReference type="OrthoDB" id="636685at2759"/>
<gene>
    <name evidence="5" type="ORF">OH76DRAFT_1399188</name>
</gene>
<protein>
    <recommendedName>
        <fullName evidence="4">Transcription factor CBF/NF-Y/archaeal histone domain-containing protein</fullName>
    </recommendedName>
</protein>
<sequence length="370" mass="39128">MALSSGFTTMSADGRHSLGGTTSGFNSENDDEEVDQLDSGLDEQSDGMEPEVEEEESTSAAKGRRKLGARTPGHTLIPQDRLDTMLQAEGAGPHMSKEAVYMLSIATEEFVKKLAEAGYQQTVSENRQHVQYRDMANVAHTRSEFKFLDDTIPKPISIAEAMERRAAKERELLEDDPAISAAIPLSPPFYPIQPGSISIGPSASASTKAKVKTRQSLAASALANIQHTNGSASAATTPTPSANMNASASAARASRQRDRRGRWSHGPSANGSHEGTPSSTAGTERSARIRNRSTRAREAAEAAQSHGRSNGISSLQNGHAAPESASVGGQQEQWAEAQAAGSAGGFMEDGNVLVNGNTGRTIYSQQRPPA</sequence>
<name>A0A371DL85_9APHY</name>
<dbReference type="STRING" id="139420.A0A371DL85"/>
<evidence type="ECO:0000256" key="2">
    <source>
        <dbReference type="ARBA" id="ARBA00023242"/>
    </source>
</evidence>
<reference evidence="5 6" key="1">
    <citation type="journal article" date="2018" name="Biotechnol. Biofuels">
        <title>Integrative visual omics of the white-rot fungus Polyporus brumalis exposes the biotechnological potential of its oxidative enzymes for delignifying raw plant biomass.</title>
        <authorList>
            <person name="Miyauchi S."/>
            <person name="Rancon A."/>
            <person name="Drula E."/>
            <person name="Hage H."/>
            <person name="Chaduli D."/>
            <person name="Favel A."/>
            <person name="Grisel S."/>
            <person name="Henrissat B."/>
            <person name="Herpoel-Gimbert I."/>
            <person name="Ruiz-Duenas F.J."/>
            <person name="Chevret D."/>
            <person name="Hainaut M."/>
            <person name="Lin J."/>
            <person name="Wang M."/>
            <person name="Pangilinan J."/>
            <person name="Lipzen A."/>
            <person name="Lesage-Meessen L."/>
            <person name="Navarro D."/>
            <person name="Riley R."/>
            <person name="Grigoriev I.V."/>
            <person name="Zhou S."/>
            <person name="Raouche S."/>
            <person name="Rosso M.N."/>
        </authorList>
    </citation>
    <scope>NUCLEOTIDE SEQUENCE [LARGE SCALE GENOMIC DNA]</scope>
    <source>
        <strain evidence="5 6">BRFM 1820</strain>
    </source>
</reference>
<dbReference type="GO" id="GO:0046982">
    <property type="term" value="F:protein heterodimerization activity"/>
    <property type="evidence" value="ECO:0007669"/>
    <property type="project" value="InterPro"/>
</dbReference>
<feature type="domain" description="Transcription factor CBF/NF-Y/archaeal histone" evidence="4">
    <location>
        <begin position="77"/>
        <end position="136"/>
    </location>
</feature>
<feature type="region of interest" description="Disordered" evidence="3">
    <location>
        <begin position="1"/>
        <end position="76"/>
    </location>
</feature>